<keyword evidence="1" id="KW-0378">Hydrolase</keyword>
<dbReference type="Gene3D" id="3.60.40.10">
    <property type="entry name" value="PPM-type phosphatase domain"/>
    <property type="match status" value="2"/>
</dbReference>
<proteinExistence type="inferred from homology"/>
<name>A0A6A6LD30_HEVBR</name>
<dbReference type="AlphaFoldDB" id="A0A6A6LD30"/>
<dbReference type="InterPro" id="IPR036457">
    <property type="entry name" value="PPM-type-like_dom_sf"/>
</dbReference>
<feature type="domain" description="PPM-type phosphatase" evidence="2">
    <location>
        <begin position="61"/>
        <end position="300"/>
    </location>
</feature>
<comment type="cofactor">
    <cofactor evidence="1">
        <name>Mg(2+)</name>
        <dbReference type="ChEBI" id="CHEBI:18420"/>
    </cofactor>
</comment>
<dbReference type="InterPro" id="IPR001932">
    <property type="entry name" value="PPM-type_phosphatase-like_dom"/>
</dbReference>
<organism evidence="3 4">
    <name type="scientific">Hevea brasiliensis</name>
    <name type="common">Para rubber tree</name>
    <name type="synonym">Siphonia brasiliensis</name>
    <dbReference type="NCBI Taxonomy" id="3981"/>
    <lineage>
        <taxon>Eukaryota</taxon>
        <taxon>Viridiplantae</taxon>
        <taxon>Streptophyta</taxon>
        <taxon>Embryophyta</taxon>
        <taxon>Tracheophyta</taxon>
        <taxon>Spermatophyta</taxon>
        <taxon>Magnoliopsida</taxon>
        <taxon>eudicotyledons</taxon>
        <taxon>Gunneridae</taxon>
        <taxon>Pentapetalae</taxon>
        <taxon>rosids</taxon>
        <taxon>fabids</taxon>
        <taxon>Malpighiales</taxon>
        <taxon>Euphorbiaceae</taxon>
        <taxon>Crotonoideae</taxon>
        <taxon>Micrandreae</taxon>
        <taxon>Hevea</taxon>
    </lineage>
</organism>
<comment type="catalytic activity">
    <reaction evidence="1">
        <text>O-phospho-L-threonyl-[protein] + H2O = L-threonyl-[protein] + phosphate</text>
        <dbReference type="Rhea" id="RHEA:47004"/>
        <dbReference type="Rhea" id="RHEA-COMP:11060"/>
        <dbReference type="Rhea" id="RHEA-COMP:11605"/>
        <dbReference type="ChEBI" id="CHEBI:15377"/>
        <dbReference type="ChEBI" id="CHEBI:30013"/>
        <dbReference type="ChEBI" id="CHEBI:43474"/>
        <dbReference type="ChEBI" id="CHEBI:61977"/>
        <dbReference type="EC" id="3.1.3.16"/>
    </reaction>
</comment>
<accession>A0A6A6LD30</accession>
<dbReference type="GO" id="GO:0046872">
    <property type="term" value="F:metal ion binding"/>
    <property type="evidence" value="ECO:0007669"/>
    <property type="project" value="UniProtKB-UniRule"/>
</dbReference>
<keyword evidence="4" id="KW-1185">Reference proteome</keyword>
<keyword evidence="1" id="KW-0479">Metal-binding</keyword>
<dbReference type="Proteomes" id="UP000467840">
    <property type="component" value="Chromosome 1"/>
</dbReference>
<dbReference type="SUPFAM" id="SSF81606">
    <property type="entry name" value="PP2C-like"/>
    <property type="match status" value="1"/>
</dbReference>
<comment type="cofactor">
    <cofactor evidence="1">
        <name>Mn(2+)</name>
        <dbReference type="ChEBI" id="CHEBI:29035"/>
    </cofactor>
</comment>
<comment type="caution">
    <text evidence="3">The sequence shown here is derived from an EMBL/GenBank/DDBJ whole genome shotgun (WGS) entry which is preliminary data.</text>
</comment>
<gene>
    <name evidence="3" type="ORF">GH714_006935</name>
</gene>
<dbReference type="PROSITE" id="PS51746">
    <property type="entry name" value="PPM_2"/>
    <property type="match status" value="1"/>
</dbReference>
<dbReference type="EC" id="3.1.3.16" evidence="1"/>
<dbReference type="Pfam" id="PF13672">
    <property type="entry name" value="PP2C_2"/>
    <property type="match status" value="1"/>
</dbReference>
<evidence type="ECO:0000313" key="3">
    <source>
        <dbReference type="EMBL" id="KAF2298003.1"/>
    </source>
</evidence>
<keyword evidence="1" id="KW-0464">Manganese</keyword>
<keyword evidence="1" id="KW-0460">Magnesium</keyword>
<evidence type="ECO:0000313" key="4">
    <source>
        <dbReference type="Proteomes" id="UP000467840"/>
    </source>
</evidence>
<dbReference type="PANTHER" id="PTHR12320:SF14">
    <property type="entry name" value="PROTEIN PHOSPHATASE"/>
    <property type="match status" value="1"/>
</dbReference>
<keyword evidence="1" id="KW-0904">Protein phosphatase</keyword>
<dbReference type="PANTHER" id="PTHR12320">
    <property type="entry name" value="PROTEIN PHOSPHATASE 2C"/>
    <property type="match status" value="1"/>
</dbReference>
<comment type="similarity">
    <text evidence="1">Belongs to the PP2C family.</text>
</comment>
<dbReference type="GO" id="GO:0004722">
    <property type="term" value="F:protein serine/threonine phosphatase activity"/>
    <property type="evidence" value="ECO:0007669"/>
    <property type="project" value="UniProtKB-EC"/>
</dbReference>
<evidence type="ECO:0000256" key="1">
    <source>
        <dbReference type="RuleBase" id="RU366020"/>
    </source>
</evidence>
<evidence type="ECO:0000259" key="2">
    <source>
        <dbReference type="PROSITE" id="PS51746"/>
    </source>
</evidence>
<dbReference type="SMART" id="SM00331">
    <property type="entry name" value="PP2C_SIG"/>
    <property type="match status" value="1"/>
</dbReference>
<dbReference type="EMBL" id="JAAGAX010000011">
    <property type="protein sequence ID" value="KAF2298003.1"/>
    <property type="molecule type" value="Genomic_DNA"/>
</dbReference>
<protein>
    <recommendedName>
        <fullName evidence="1">Protein phosphatase</fullName>
        <ecNumber evidence="1">3.1.3.16</ecNumber>
    </recommendedName>
</protein>
<comment type="catalytic activity">
    <reaction evidence="1">
        <text>O-phospho-L-seryl-[protein] + H2O = L-seryl-[protein] + phosphate</text>
        <dbReference type="Rhea" id="RHEA:20629"/>
        <dbReference type="Rhea" id="RHEA-COMP:9863"/>
        <dbReference type="Rhea" id="RHEA-COMP:11604"/>
        <dbReference type="ChEBI" id="CHEBI:15377"/>
        <dbReference type="ChEBI" id="CHEBI:29999"/>
        <dbReference type="ChEBI" id="CHEBI:43474"/>
        <dbReference type="ChEBI" id="CHEBI:83421"/>
        <dbReference type="EC" id="3.1.3.16"/>
    </reaction>
</comment>
<dbReference type="SMART" id="SM00332">
    <property type="entry name" value="PP2Cc"/>
    <property type="match status" value="1"/>
</dbReference>
<reference evidence="3 4" key="1">
    <citation type="journal article" date="2020" name="Mol. Plant">
        <title>The Chromosome-Based Rubber Tree Genome Provides New Insights into Spurge Genome Evolution and Rubber Biosynthesis.</title>
        <authorList>
            <person name="Liu J."/>
            <person name="Shi C."/>
            <person name="Shi C.C."/>
            <person name="Li W."/>
            <person name="Zhang Q.J."/>
            <person name="Zhang Y."/>
            <person name="Li K."/>
            <person name="Lu H.F."/>
            <person name="Shi C."/>
            <person name="Zhu S.T."/>
            <person name="Xiao Z.Y."/>
            <person name="Nan H."/>
            <person name="Yue Y."/>
            <person name="Zhu X.G."/>
            <person name="Wu Y."/>
            <person name="Hong X.N."/>
            <person name="Fan G.Y."/>
            <person name="Tong Y."/>
            <person name="Zhang D."/>
            <person name="Mao C.L."/>
            <person name="Liu Y.L."/>
            <person name="Hao S.J."/>
            <person name="Liu W.Q."/>
            <person name="Lv M.Q."/>
            <person name="Zhang H.B."/>
            <person name="Liu Y."/>
            <person name="Hu-Tang G.R."/>
            <person name="Wang J.P."/>
            <person name="Wang J.H."/>
            <person name="Sun Y.H."/>
            <person name="Ni S.B."/>
            <person name="Chen W.B."/>
            <person name="Zhang X.C."/>
            <person name="Jiao Y.N."/>
            <person name="Eichler E.E."/>
            <person name="Li G.H."/>
            <person name="Liu X."/>
            <person name="Gao L.Z."/>
        </authorList>
    </citation>
    <scope>NUCLEOTIDE SEQUENCE [LARGE SCALE GENOMIC DNA]</scope>
    <source>
        <strain evidence="4">cv. GT1</strain>
        <tissue evidence="3">Leaf</tissue>
    </source>
</reference>
<sequence>MFVGVARNYKEGMRFVDGFESPTLSSGTALLDIREAADNRLTVEVLPSQGASHGKGKLIMVSGSFYIAKGKHSKPQGEDAHFICVEKQTIAVADGVGGCSRKGIDAGIYARQLMENAVKILLNEPGDNVDLCTLLYEAYLKTRAQGSSTACIIALLDNSLRAVNVGDSGFMLIRKGEVIYQSPIQQHSFNYPYQLECDEVDSSPSYAEEFVIAVESGDVVIAGTDGLFDNLFATQIEEVARAGIQQGLDPQDVAWTIAQHAYHISIDNNAFTPFAQASTKAGRIRQGGKSDDITVIVSYIIDA</sequence>
<dbReference type="InterPro" id="IPR039123">
    <property type="entry name" value="PPTC7"/>
</dbReference>